<dbReference type="Proteomes" id="UP000001631">
    <property type="component" value="Unassembled WGS sequence"/>
</dbReference>
<dbReference type="HOGENOM" id="CLU_2262954_0_0_1"/>
<proteinExistence type="predicted"/>
<keyword evidence="1" id="KW-0472">Membrane</keyword>
<reference evidence="2" key="1">
    <citation type="submission" date="2009-02" db="EMBL/GenBank/DDBJ databases">
        <title>The Genome Sequence of Ajellomyces capsulatus strain G186AR.</title>
        <authorList>
            <consortium name="The Broad Institute Genome Sequencing Platform"/>
            <person name="Champion M."/>
            <person name="Cuomo C."/>
            <person name="Ma L.-J."/>
            <person name="Henn M.R."/>
            <person name="Sil A."/>
            <person name="Goldman B."/>
            <person name="Young S.K."/>
            <person name="Kodira C.D."/>
            <person name="Zeng Q."/>
            <person name="Koehrsen M."/>
            <person name="Alvarado L."/>
            <person name="Berlin A."/>
            <person name="Borenstein D."/>
            <person name="Chen Z."/>
            <person name="Engels R."/>
            <person name="Freedman E."/>
            <person name="Gellesch M."/>
            <person name="Goldberg J."/>
            <person name="Griggs A."/>
            <person name="Gujja S."/>
            <person name="Heiman D."/>
            <person name="Hepburn T."/>
            <person name="Howarth C."/>
            <person name="Jen D."/>
            <person name="Larson L."/>
            <person name="Lewis B."/>
            <person name="Mehta T."/>
            <person name="Park D."/>
            <person name="Pearson M."/>
            <person name="Roberts A."/>
            <person name="Saif S."/>
            <person name="Shea T."/>
            <person name="Shenoy N."/>
            <person name="Sisk P."/>
            <person name="Stolte C."/>
            <person name="Sykes S."/>
            <person name="Walk T."/>
            <person name="White J."/>
            <person name="Yandava C."/>
            <person name="Klein B."/>
            <person name="McEwen J.G."/>
            <person name="Puccia R."/>
            <person name="Goldman G.H."/>
            <person name="Felipe M.S."/>
            <person name="Nino-Vega G."/>
            <person name="San-Blas G."/>
            <person name="Taylor J."/>
            <person name="Mendoza L."/>
            <person name="Galagan J."/>
            <person name="Nusbaum C."/>
            <person name="Birren B."/>
        </authorList>
    </citation>
    <scope>NUCLEOTIDE SEQUENCE</scope>
    <source>
        <strain evidence="2">G186AR</strain>
    </source>
</reference>
<gene>
    <name evidence="2" type="ORF">HCBG_08087</name>
</gene>
<dbReference type="RefSeq" id="XP_045284442.1">
    <property type="nucleotide sequence ID" value="XM_045435136.1"/>
</dbReference>
<protein>
    <submittedName>
        <fullName evidence="2">Uncharacterized protein</fullName>
    </submittedName>
</protein>
<evidence type="ECO:0000313" key="3">
    <source>
        <dbReference type="Proteomes" id="UP000001631"/>
    </source>
</evidence>
<keyword evidence="1" id="KW-0812">Transmembrane</keyword>
<evidence type="ECO:0000313" key="2">
    <source>
        <dbReference type="EMBL" id="EEH03961.1"/>
    </source>
</evidence>
<organism evidence="2 3">
    <name type="scientific">Ajellomyces capsulatus (strain G186AR / H82 / ATCC MYA-2454 / RMSCC 2432)</name>
    <name type="common">Darling's disease fungus</name>
    <name type="synonym">Histoplasma capsulatum</name>
    <dbReference type="NCBI Taxonomy" id="447093"/>
    <lineage>
        <taxon>Eukaryota</taxon>
        <taxon>Fungi</taxon>
        <taxon>Dikarya</taxon>
        <taxon>Ascomycota</taxon>
        <taxon>Pezizomycotina</taxon>
        <taxon>Eurotiomycetes</taxon>
        <taxon>Eurotiomycetidae</taxon>
        <taxon>Onygenales</taxon>
        <taxon>Ajellomycetaceae</taxon>
        <taxon>Histoplasma</taxon>
    </lineage>
</organism>
<dbReference type="AlphaFoldDB" id="C0NX95"/>
<keyword evidence="1" id="KW-1133">Transmembrane helix</keyword>
<feature type="transmembrane region" description="Helical" evidence="1">
    <location>
        <begin position="65"/>
        <end position="85"/>
    </location>
</feature>
<sequence>MKEAGELGKYYEQVTSRTGQRRSLAGAADCYCPKKRRGLAAVGLGVGCALGGLGVLFSLKHPTRRIFIFIFILILRLPSSSFHLCRLSSISIIPSQQWLGGEL</sequence>
<keyword evidence="3" id="KW-1185">Reference proteome</keyword>
<name>C0NX95_AJECG</name>
<feature type="transmembrane region" description="Helical" evidence="1">
    <location>
        <begin position="39"/>
        <end position="59"/>
    </location>
</feature>
<dbReference type="GeneID" id="69041103"/>
<accession>C0NX95</accession>
<dbReference type="InParanoid" id="C0NX95"/>
<evidence type="ECO:0000256" key="1">
    <source>
        <dbReference type="SAM" id="Phobius"/>
    </source>
</evidence>
<dbReference type="EMBL" id="GG663375">
    <property type="protein sequence ID" value="EEH03961.1"/>
    <property type="molecule type" value="Genomic_DNA"/>
</dbReference>